<organism evidence="1 2">
    <name type="scientific">Streptomyces glaucosporus</name>
    <dbReference type="NCBI Taxonomy" id="284044"/>
    <lineage>
        <taxon>Bacteria</taxon>
        <taxon>Bacillati</taxon>
        <taxon>Actinomycetota</taxon>
        <taxon>Actinomycetes</taxon>
        <taxon>Kitasatosporales</taxon>
        <taxon>Streptomycetaceae</taxon>
        <taxon>Streptomyces</taxon>
    </lineage>
</organism>
<dbReference type="RefSeq" id="WP_344629403.1">
    <property type="nucleotide sequence ID" value="NZ_BAAATJ010000002.1"/>
</dbReference>
<dbReference type="EMBL" id="BAAATJ010000002">
    <property type="protein sequence ID" value="GAA2387438.1"/>
    <property type="molecule type" value="Genomic_DNA"/>
</dbReference>
<comment type="caution">
    <text evidence="1">The sequence shown here is derived from an EMBL/GenBank/DDBJ whole genome shotgun (WGS) entry which is preliminary data.</text>
</comment>
<sequence>MESRTQQPSAVFADSEDFARATRDAGVRSAAQILVGLGDRGFWWTAAPGRAPAAPAFVPTVPLAELPESAVAALRAWAAR</sequence>
<evidence type="ECO:0000313" key="1">
    <source>
        <dbReference type="EMBL" id="GAA2387438.1"/>
    </source>
</evidence>
<protein>
    <submittedName>
        <fullName evidence="1">Uncharacterized protein</fullName>
    </submittedName>
</protein>
<dbReference type="Proteomes" id="UP001500058">
    <property type="component" value="Unassembled WGS sequence"/>
</dbReference>
<reference evidence="2" key="1">
    <citation type="journal article" date="2019" name="Int. J. Syst. Evol. Microbiol.">
        <title>The Global Catalogue of Microorganisms (GCM) 10K type strain sequencing project: providing services to taxonomists for standard genome sequencing and annotation.</title>
        <authorList>
            <consortium name="The Broad Institute Genomics Platform"/>
            <consortium name="The Broad Institute Genome Sequencing Center for Infectious Disease"/>
            <person name="Wu L."/>
            <person name="Ma J."/>
        </authorList>
    </citation>
    <scope>NUCLEOTIDE SEQUENCE [LARGE SCALE GENOMIC DNA]</scope>
    <source>
        <strain evidence="2">JCM 6921</strain>
    </source>
</reference>
<proteinExistence type="predicted"/>
<gene>
    <name evidence="1" type="ORF">GCM10010420_08080</name>
</gene>
<name>A0ABP5UUB5_9ACTN</name>
<keyword evidence="2" id="KW-1185">Reference proteome</keyword>
<evidence type="ECO:0000313" key="2">
    <source>
        <dbReference type="Proteomes" id="UP001500058"/>
    </source>
</evidence>
<accession>A0ABP5UUB5</accession>